<proteinExistence type="predicted"/>
<dbReference type="GeneTree" id="ENSGT00910000147025"/>
<dbReference type="EMBL" id="LWLT01000009">
    <property type="status" value="NOT_ANNOTATED_CDS"/>
    <property type="molecule type" value="Genomic_DNA"/>
</dbReference>
<organism evidence="1 2">
    <name type="scientific">Capra hircus</name>
    <name type="common">Goat</name>
    <dbReference type="NCBI Taxonomy" id="9925"/>
    <lineage>
        <taxon>Eukaryota</taxon>
        <taxon>Metazoa</taxon>
        <taxon>Chordata</taxon>
        <taxon>Craniata</taxon>
        <taxon>Vertebrata</taxon>
        <taxon>Euteleostomi</taxon>
        <taxon>Mammalia</taxon>
        <taxon>Eutheria</taxon>
        <taxon>Laurasiatheria</taxon>
        <taxon>Artiodactyla</taxon>
        <taxon>Ruminantia</taxon>
        <taxon>Pecora</taxon>
        <taxon>Bovidae</taxon>
        <taxon>Caprinae</taxon>
        <taxon>Capra</taxon>
    </lineage>
</organism>
<keyword evidence="2" id="KW-1185">Reference proteome</keyword>
<evidence type="ECO:0000313" key="1">
    <source>
        <dbReference type="Ensembl" id="ENSCHIP00000005848.1"/>
    </source>
</evidence>
<protein>
    <submittedName>
        <fullName evidence="1">Uncharacterized protein</fullName>
    </submittedName>
</protein>
<name>A0A452E1G7_CAPHI</name>
<dbReference type="Proteomes" id="UP000291000">
    <property type="component" value="Chromosome 11"/>
</dbReference>
<reference evidence="1 2" key="1">
    <citation type="submission" date="2016-04" db="EMBL/GenBank/DDBJ databases">
        <title>Polished mammalian reference genomes with single-molecule sequencing and chromosome conformation capture applied to the Capra hircus genome.</title>
        <authorList>
            <person name="Bickhart D.M."/>
            <person name="Koren S."/>
            <person name="Rosen B."/>
            <person name="Hastie A."/>
            <person name="Liachko I."/>
            <person name="Sullivan S.T."/>
            <person name="Burton J."/>
            <person name="Sayre B.L."/>
            <person name="Huson H.J."/>
            <person name="Lee J."/>
            <person name="Lam E."/>
            <person name="Kelley C.M."/>
            <person name="Hutchison J.L."/>
            <person name="Zhou Y."/>
            <person name="Sun J."/>
            <person name="Crisa A."/>
            <person name="Schwartz J.C."/>
            <person name="Hammond J.A."/>
            <person name="Schroeder S.G."/>
            <person name="Liu G.E."/>
            <person name="Dunham M."/>
            <person name="Shendure J."/>
            <person name="Sonstegard T.S."/>
            <person name="Phillippy A.M."/>
            <person name="Van Tassell C.P."/>
            <person name="Smith T.P."/>
        </authorList>
    </citation>
    <scope>NUCLEOTIDE SEQUENCE [LARGE SCALE GENOMIC DNA]</scope>
</reference>
<accession>A0A452E1G7</accession>
<reference evidence="1" key="3">
    <citation type="submission" date="2025-09" db="UniProtKB">
        <authorList>
            <consortium name="Ensembl"/>
        </authorList>
    </citation>
    <scope>IDENTIFICATION</scope>
</reference>
<sequence>MKKCHTDGCHRGCTYPFCSFFLLPYCMQYCKLITLVCYVVCFLSLSFSHPTFQHLTFICSKRKKEKKKGKKKKKTNVLQFFSLPKTKWCFIFRLERISYAKHIKEKARFSQYFFVNGNAEYFVIGLFYSCNESCLS</sequence>
<reference evidence="1" key="2">
    <citation type="submission" date="2025-08" db="UniProtKB">
        <authorList>
            <consortium name="Ensembl"/>
        </authorList>
    </citation>
    <scope>IDENTIFICATION</scope>
</reference>
<evidence type="ECO:0000313" key="2">
    <source>
        <dbReference type="Proteomes" id="UP000291000"/>
    </source>
</evidence>
<dbReference type="AlphaFoldDB" id="A0A452E1G7"/>
<dbReference type="Ensembl" id="ENSCHIT00000013549.1">
    <property type="protein sequence ID" value="ENSCHIP00000005848.1"/>
    <property type="gene ID" value="ENSCHIG00000009852.1"/>
</dbReference>
<dbReference type="Bgee" id="ENSCHIG00000009852">
    <property type="expression patterns" value="Expressed in thymus and 18 other cell types or tissues"/>
</dbReference>